<evidence type="ECO:0000313" key="1">
    <source>
        <dbReference type="EMBL" id="KKD57773.1"/>
    </source>
</evidence>
<accession>A0A0F5ZQ14</accession>
<dbReference type="EMBL" id="JZRZ01000002">
    <property type="protein sequence ID" value="KKD57773.1"/>
    <property type="molecule type" value="Genomic_DNA"/>
</dbReference>
<proteinExistence type="predicted"/>
<protein>
    <submittedName>
        <fullName evidence="1">Uncharacterized protein</fullName>
    </submittedName>
</protein>
<dbReference type="Proteomes" id="UP000243478">
    <property type="component" value="Unassembled WGS sequence"/>
</dbReference>
<name>A0A0F5ZQ14_STEMA</name>
<dbReference type="PATRIC" id="fig|40324.63.peg.231"/>
<organism evidence="1">
    <name type="scientific">Stenotrophomonas maltophilia</name>
    <name type="common">Pseudomonas maltophilia</name>
    <name type="synonym">Xanthomonas maltophilia</name>
    <dbReference type="NCBI Taxonomy" id="40324"/>
    <lineage>
        <taxon>Bacteria</taxon>
        <taxon>Pseudomonadati</taxon>
        <taxon>Pseudomonadota</taxon>
        <taxon>Gammaproteobacteria</taxon>
        <taxon>Lysobacterales</taxon>
        <taxon>Lysobacteraceae</taxon>
        <taxon>Stenotrophomonas</taxon>
        <taxon>Stenotrophomonas maltophilia group</taxon>
    </lineage>
</organism>
<reference evidence="1" key="1">
    <citation type="submission" date="2015-03" db="EMBL/GenBank/DDBJ databases">
        <title>Draft genome of Stenotrophomonas maltophila isolated from urine specimen.</title>
        <authorList>
            <person name="Murugan N."/>
            <person name="Malathi J."/>
            <person name="Umashankar V."/>
            <person name="Madhavan H."/>
        </authorList>
    </citation>
    <scope>NUCLEOTIDE SEQUENCE [LARGE SCALE GENOMIC DNA]</scope>
    <source>
        <strain evidence="1">JMNMN1</strain>
    </source>
</reference>
<sequence length="218" mass="24951">MLVMDPVLASRNLRSEYSPINSPAQHKQQFLKNIMFWLMLQPLILAGKVLVFPDPGDLNPEFQYAMRAMAAERTAKWRLDPQQLEEFSWMLRDDLERSLLQLPDRALLPLIRAAAPNREEDHYLGVLAQMRRKGEDDPLALLQSWKTRSALTDFHGSLRELEVALFMAQISNAVIVTDVGALWEHLHLHTRAAQSTPPASTDSAIELNAPINPLRRWR</sequence>
<gene>
    <name evidence="1" type="ORF">VM57_00610</name>
</gene>
<comment type="caution">
    <text evidence="1">The sequence shown here is derived from an EMBL/GenBank/DDBJ whole genome shotgun (WGS) entry which is preliminary data.</text>
</comment>
<dbReference type="AlphaFoldDB" id="A0A0F5ZQ14"/>